<protein>
    <recommendedName>
        <fullName evidence="3">Secreted protein</fullName>
    </recommendedName>
</protein>
<dbReference type="Proteomes" id="UP001551176">
    <property type="component" value="Unassembled WGS sequence"/>
</dbReference>
<dbReference type="EMBL" id="JBEYXV010000001">
    <property type="protein sequence ID" value="MEU6819733.1"/>
    <property type="molecule type" value="Genomic_DNA"/>
</dbReference>
<evidence type="ECO:0000313" key="2">
    <source>
        <dbReference type="Proteomes" id="UP001551176"/>
    </source>
</evidence>
<organism evidence="1 2">
    <name type="scientific">Streptomyces atriruber</name>
    <dbReference type="NCBI Taxonomy" id="545121"/>
    <lineage>
        <taxon>Bacteria</taxon>
        <taxon>Bacillati</taxon>
        <taxon>Actinomycetota</taxon>
        <taxon>Actinomycetes</taxon>
        <taxon>Kitasatosporales</taxon>
        <taxon>Streptomycetaceae</taxon>
        <taxon>Streptomyces</taxon>
    </lineage>
</organism>
<keyword evidence="2" id="KW-1185">Reference proteome</keyword>
<proteinExistence type="predicted"/>
<comment type="caution">
    <text evidence="1">The sequence shown here is derived from an EMBL/GenBank/DDBJ whole genome shotgun (WGS) entry which is preliminary data.</text>
</comment>
<gene>
    <name evidence="1" type="ORF">ABZ921_03820</name>
</gene>
<reference evidence="1 2" key="1">
    <citation type="submission" date="2024-06" db="EMBL/GenBank/DDBJ databases">
        <title>The Natural Products Discovery Center: Release of the First 8490 Sequenced Strains for Exploring Actinobacteria Biosynthetic Diversity.</title>
        <authorList>
            <person name="Kalkreuter E."/>
            <person name="Kautsar S.A."/>
            <person name="Yang D."/>
            <person name="Bader C.D."/>
            <person name="Teijaro C.N."/>
            <person name="Fluegel L."/>
            <person name="Davis C.M."/>
            <person name="Simpson J.R."/>
            <person name="Lauterbach L."/>
            <person name="Steele A.D."/>
            <person name="Gui C."/>
            <person name="Meng S."/>
            <person name="Li G."/>
            <person name="Viehrig K."/>
            <person name="Ye F."/>
            <person name="Su P."/>
            <person name="Kiefer A.F."/>
            <person name="Nichols A."/>
            <person name="Cepeda A.J."/>
            <person name="Yan W."/>
            <person name="Fan B."/>
            <person name="Jiang Y."/>
            <person name="Adhikari A."/>
            <person name="Zheng C.-J."/>
            <person name="Schuster L."/>
            <person name="Cowan T.M."/>
            <person name="Smanski M.J."/>
            <person name="Chevrette M.G."/>
            <person name="De Carvalho L.P.S."/>
            <person name="Shen B."/>
        </authorList>
    </citation>
    <scope>NUCLEOTIDE SEQUENCE [LARGE SCALE GENOMIC DNA]</scope>
    <source>
        <strain evidence="1 2">NPDC046838</strain>
    </source>
</reference>
<dbReference type="RefSeq" id="WP_359344361.1">
    <property type="nucleotide sequence ID" value="NZ_JBEYXV010000001.1"/>
</dbReference>
<accession>A0ABV3BFG4</accession>
<sequence>MDQGLAAVIAGGAGLVGAVLGAWLGGRAATEGTRLGATIAAAESHALWVRQERTSTYGQVCTAYSAIGVSLYPVYAAVCRGELPTPEQEEAALRAVGELAGSCSGTVSFLGTPVIAAAAQEVVDRCDGFERELRPYLAALRAGTLPVDEQSFGDRLHPAIDALRDARNTLVDEFRGVLLPEAPGATGG</sequence>
<evidence type="ECO:0000313" key="1">
    <source>
        <dbReference type="EMBL" id="MEU6819733.1"/>
    </source>
</evidence>
<evidence type="ECO:0008006" key="3">
    <source>
        <dbReference type="Google" id="ProtNLM"/>
    </source>
</evidence>
<name>A0ABV3BFG4_9ACTN</name>